<organism evidence="2 3">
    <name type="scientific">Elysia crispata</name>
    <name type="common">lettuce slug</name>
    <dbReference type="NCBI Taxonomy" id="231223"/>
    <lineage>
        <taxon>Eukaryota</taxon>
        <taxon>Metazoa</taxon>
        <taxon>Spiralia</taxon>
        <taxon>Lophotrochozoa</taxon>
        <taxon>Mollusca</taxon>
        <taxon>Gastropoda</taxon>
        <taxon>Heterobranchia</taxon>
        <taxon>Euthyneura</taxon>
        <taxon>Panpulmonata</taxon>
        <taxon>Sacoglossa</taxon>
        <taxon>Placobranchoidea</taxon>
        <taxon>Plakobranchidae</taxon>
        <taxon>Elysia</taxon>
    </lineage>
</organism>
<feature type="region of interest" description="Disordered" evidence="1">
    <location>
        <begin position="1"/>
        <end position="53"/>
    </location>
</feature>
<dbReference type="AlphaFoldDB" id="A0AAE1B1V0"/>
<name>A0AAE1B1V0_9GAST</name>
<dbReference type="Proteomes" id="UP001283361">
    <property type="component" value="Unassembled WGS sequence"/>
</dbReference>
<keyword evidence="3" id="KW-1185">Reference proteome</keyword>
<dbReference type="EMBL" id="JAWDGP010000699">
    <property type="protein sequence ID" value="KAK3798294.1"/>
    <property type="molecule type" value="Genomic_DNA"/>
</dbReference>
<evidence type="ECO:0000313" key="2">
    <source>
        <dbReference type="EMBL" id="KAK3798294.1"/>
    </source>
</evidence>
<reference evidence="2" key="1">
    <citation type="journal article" date="2023" name="G3 (Bethesda)">
        <title>A reference genome for the long-term kleptoplast-retaining sea slug Elysia crispata morphotype clarki.</title>
        <authorList>
            <person name="Eastman K.E."/>
            <person name="Pendleton A.L."/>
            <person name="Shaikh M.A."/>
            <person name="Suttiyut T."/>
            <person name="Ogas R."/>
            <person name="Tomko P."/>
            <person name="Gavelis G."/>
            <person name="Widhalm J.R."/>
            <person name="Wisecaver J.H."/>
        </authorList>
    </citation>
    <scope>NUCLEOTIDE SEQUENCE</scope>
    <source>
        <strain evidence="2">ECLA1</strain>
    </source>
</reference>
<accession>A0AAE1B1V0</accession>
<protein>
    <submittedName>
        <fullName evidence="2">Uncharacterized protein</fullName>
    </submittedName>
</protein>
<evidence type="ECO:0000256" key="1">
    <source>
        <dbReference type="SAM" id="MobiDB-lite"/>
    </source>
</evidence>
<proteinExistence type="predicted"/>
<comment type="caution">
    <text evidence="2">The sequence shown here is derived from an EMBL/GenBank/DDBJ whole genome shotgun (WGS) entry which is preliminary data.</text>
</comment>
<gene>
    <name evidence="2" type="ORF">RRG08_007775</name>
</gene>
<evidence type="ECO:0000313" key="3">
    <source>
        <dbReference type="Proteomes" id="UP001283361"/>
    </source>
</evidence>
<sequence>MIHCFQSLHTPEEIDHHSTSTKLHRANQITRVAPPTTWARPLDSDSKRPLPSSCQRISRNLGDDDAIICFCD</sequence>